<accession>A0ABX8TJY3</accession>
<dbReference type="GeneID" id="94377132"/>
<evidence type="ECO:0000313" key="7">
    <source>
        <dbReference type="Proteomes" id="UP000824334"/>
    </source>
</evidence>
<evidence type="ECO:0000256" key="4">
    <source>
        <dbReference type="RuleBase" id="RU361277"/>
    </source>
</evidence>
<dbReference type="PROSITE" id="PS00059">
    <property type="entry name" value="ADH_ZINC"/>
    <property type="match status" value="1"/>
</dbReference>
<feature type="domain" description="Enoyl reductase (ER)" evidence="5">
    <location>
        <begin position="20"/>
        <end position="374"/>
    </location>
</feature>
<dbReference type="RefSeq" id="WP_219353146.1">
    <property type="nucleotide sequence ID" value="NZ_CP080034.1"/>
</dbReference>
<dbReference type="Pfam" id="PF08240">
    <property type="entry name" value="ADH_N"/>
    <property type="match status" value="1"/>
</dbReference>
<keyword evidence="1 4" id="KW-0479">Metal-binding</keyword>
<dbReference type="Pfam" id="PF00107">
    <property type="entry name" value="ADH_zinc_N"/>
    <property type="match status" value="1"/>
</dbReference>
<evidence type="ECO:0000313" key="6">
    <source>
        <dbReference type="EMBL" id="QYC10352.1"/>
    </source>
</evidence>
<comment type="cofactor">
    <cofactor evidence="4">
        <name>Zn(2+)</name>
        <dbReference type="ChEBI" id="CHEBI:29105"/>
    </cofactor>
</comment>
<keyword evidence="3" id="KW-0520">NAD</keyword>
<evidence type="ECO:0000259" key="5">
    <source>
        <dbReference type="SMART" id="SM00829"/>
    </source>
</evidence>
<evidence type="ECO:0000256" key="2">
    <source>
        <dbReference type="ARBA" id="ARBA00022833"/>
    </source>
</evidence>
<keyword evidence="7" id="KW-1185">Reference proteome</keyword>
<organism evidence="6 7">
    <name type="scientific">Brevundimonas nasdae</name>
    <dbReference type="NCBI Taxonomy" id="172043"/>
    <lineage>
        <taxon>Bacteria</taxon>
        <taxon>Pseudomonadati</taxon>
        <taxon>Pseudomonadota</taxon>
        <taxon>Alphaproteobacteria</taxon>
        <taxon>Caulobacterales</taxon>
        <taxon>Caulobacteraceae</taxon>
        <taxon>Brevundimonas</taxon>
    </lineage>
</organism>
<dbReference type="EMBL" id="CP080034">
    <property type="protein sequence ID" value="QYC10352.1"/>
    <property type="molecule type" value="Genomic_DNA"/>
</dbReference>
<dbReference type="SMART" id="SM00829">
    <property type="entry name" value="PKS_ER"/>
    <property type="match status" value="1"/>
</dbReference>
<proteinExistence type="inferred from homology"/>
<dbReference type="PANTHER" id="PTHR43880:SF12">
    <property type="entry name" value="ALCOHOL DEHYDROGENASE CLASS-3"/>
    <property type="match status" value="1"/>
</dbReference>
<sequence>MSIKTRAAVLSAMGAGHPYADSRPLSIETVTLSAPGPGEVLVAIRAAGLCHSDLSVINGDRPRPLPMALGHEAAGVVEALGEGVNDLQIGDHVVMVFMPSCGHCAPCAGGRPALCEPGAAANGRGELLAGGRRIFREGEAVNHHLGCSAFAERAVVSRRSLVKIDPALSFEEAALFGCAVLTGVGAVVNTAAVKAGQSVVVIGLGGVGLASVLGALASGASPVVAVDLSQDKLALARSLGPVQTVNAADPDAVDQVRALTHGGADFAFEMAGSVRALENAWKMTRRGGTTVTAGLPPPQAALAVNVVSLVGEERTLKGSYIGTCVPSRDIPRYVALYRQGRLPVDRLMSGVIPLEDINTGFDRLHAGEVVRLVVRP</sequence>
<comment type="similarity">
    <text evidence="4">Belongs to the zinc-containing alcohol dehydrogenase family.</text>
</comment>
<evidence type="ECO:0000256" key="1">
    <source>
        <dbReference type="ARBA" id="ARBA00022723"/>
    </source>
</evidence>
<dbReference type="InterPro" id="IPR002328">
    <property type="entry name" value="ADH_Zn_CS"/>
</dbReference>
<dbReference type="PANTHER" id="PTHR43880">
    <property type="entry name" value="ALCOHOL DEHYDROGENASE"/>
    <property type="match status" value="1"/>
</dbReference>
<reference evidence="6 7" key="1">
    <citation type="submission" date="2021-07" db="EMBL/GenBank/DDBJ databases">
        <title>Isolation and characterization of bacteria from a gold mining with a capacity of golden bioaccumulation.</title>
        <authorList>
            <person name="Yang X.J."/>
        </authorList>
    </citation>
    <scope>NUCLEOTIDE SEQUENCE [LARGE SCALE GENOMIC DNA]</scope>
    <source>
        <strain evidence="6 7">Au29</strain>
    </source>
</reference>
<keyword evidence="2 4" id="KW-0862">Zinc</keyword>
<dbReference type="Proteomes" id="UP000824334">
    <property type="component" value="Chromosome"/>
</dbReference>
<dbReference type="InterPro" id="IPR013154">
    <property type="entry name" value="ADH-like_N"/>
</dbReference>
<name>A0ABX8TJY3_9CAUL</name>
<protein>
    <submittedName>
        <fullName evidence="6">Zinc-dependent alcohol dehydrogenase family protein</fullName>
    </submittedName>
</protein>
<evidence type="ECO:0000256" key="3">
    <source>
        <dbReference type="ARBA" id="ARBA00023027"/>
    </source>
</evidence>
<dbReference type="CDD" id="cd08281">
    <property type="entry name" value="liver_ADH_like1"/>
    <property type="match status" value="1"/>
</dbReference>
<gene>
    <name evidence="6" type="ORF">KWG56_17710</name>
</gene>
<dbReference type="InterPro" id="IPR020843">
    <property type="entry name" value="ER"/>
</dbReference>
<dbReference type="InterPro" id="IPR013149">
    <property type="entry name" value="ADH-like_C"/>
</dbReference>